<dbReference type="InterPro" id="IPR016024">
    <property type="entry name" value="ARM-type_fold"/>
</dbReference>
<dbReference type="Gene3D" id="1.25.10.10">
    <property type="entry name" value="Leucine-rich Repeat Variant"/>
    <property type="match status" value="2"/>
</dbReference>
<evidence type="ECO:0000256" key="8">
    <source>
        <dbReference type="ARBA" id="ARBA00040444"/>
    </source>
</evidence>
<evidence type="ECO:0000256" key="2">
    <source>
        <dbReference type="ARBA" id="ARBA00004496"/>
    </source>
</evidence>
<evidence type="ECO:0000256" key="6">
    <source>
        <dbReference type="ARBA" id="ARBA00022927"/>
    </source>
</evidence>
<keyword evidence="4" id="KW-0813">Transport</keyword>
<evidence type="ECO:0000256" key="4">
    <source>
        <dbReference type="ARBA" id="ARBA00022448"/>
    </source>
</evidence>
<keyword evidence="10" id="KW-1185">Reference proteome</keyword>
<keyword evidence="6" id="KW-0653">Protein transport</keyword>
<evidence type="ECO:0000313" key="9">
    <source>
        <dbReference type="EMBL" id="KAK8756805.1"/>
    </source>
</evidence>
<dbReference type="PANTHER" id="PTHR12596:SF1">
    <property type="entry name" value="EXPORTIN-4"/>
    <property type="match status" value="1"/>
</dbReference>
<evidence type="ECO:0000256" key="1">
    <source>
        <dbReference type="ARBA" id="ARBA00004123"/>
    </source>
</evidence>
<comment type="caution">
    <text evidence="9">The sequence shown here is derived from an EMBL/GenBank/DDBJ whole genome shotgun (WGS) entry which is preliminary data.</text>
</comment>
<organism evidence="9 10">
    <name type="scientific">Amblyomma americanum</name>
    <name type="common">Lone star tick</name>
    <dbReference type="NCBI Taxonomy" id="6943"/>
    <lineage>
        <taxon>Eukaryota</taxon>
        <taxon>Metazoa</taxon>
        <taxon>Ecdysozoa</taxon>
        <taxon>Arthropoda</taxon>
        <taxon>Chelicerata</taxon>
        <taxon>Arachnida</taxon>
        <taxon>Acari</taxon>
        <taxon>Parasitiformes</taxon>
        <taxon>Ixodida</taxon>
        <taxon>Ixodoidea</taxon>
        <taxon>Ixodidae</taxon>
        <taxon>Amblyomminae</taxon>
        <taxon>Amblyomma</taxon>
    </lineage>
</organism>
<protein>
    <recommendedName>
        <fullName evidence="8">Exportin-4</fullName>
    </recommendedName>
</protein>
<comment type="similarity">
    <text evidence="3">Belongs to the exportin family.</text>
</comment>
<dbReference type="GO" id="GO:0005737">
    <property type="term" value="C:cytoplasm"/>
    <property type="evidence" value="ECO:0007669"/>
    <property type="project" value="UniProtKB-SubCell"/>
</dbReference>
<accession>A0AAQ4D2W5</accession>
<evidence type="ECO:0000256" key="3">
    <source>
        <dbReference type="ARBA" id="ARBA00009466"/>
    </source>
</evidence>
<keyword evidence="7" id="KW-0539">Nucleus</keyword>
<dbReference type="Proteomes" id="UP001321473">
    <property type="component" value="Unassembled WGS sequence"/>
</dbReference>
<keyword evidence="5" id="KW-0963">Cytoplasm</keyword>
<dbReference type="SUPFAM" id="SSF48371">
    <property type="entry name" value="ARM repeat"/>
    <property type="match status" value="1"/>
</dbReference>
<evidence type="ECO:0000256" key="5">
    <source>
        <dbReference type="ARBA" id="ARBA00022490"/>
    </source>
</evidence>
<dbReference type="GO" id="GO:0005643">
    <property type="term" value="C:nuclear pore"/>
    <property type="evidence" value="ECO:0007669"/>
    <property type="project" value="TreeGrafter"/>
</dbReference>
<reference evidence="9 10" key="1">
    <citation type="journal article" date="2023" name="Arcadia Sci">
        <title>De novo assembly of a long-read Amblyomma americanum tick genome.</title>
        <authorList>
            <person name="Chou S."/>
            <person name="Poskanzer K.E."/>
            <person name="Rollins M."/>
            <person name="Thuy-Boun P.S."/>
        </authorList>
    </citation>
    <scope>NUCLEOTIDE SEQUENCE [LARGE SCALE GENOMIC DNA]</scope>
    <source>
        <strain evidence="9">F_SG_1</strain>
        <tissue evidence="9">Salivary glands</tissue>
    </source>
</reference>
<dbReference type="PANTHER" id="PTHR12596">
    <property type="entry name" value="EXPORTIN 4,7-RELATED"/>
    <property type="match status" value="1"/>
</dbReference>
<comment type="subcellular location">
    <subcellularLocation>
        <location evidence="2">Cytoplasm</location>
    </subcellularLocation>
    <subcellularLocation>
        <location evidence="1">Nucleus</location>
    </subcellularLocation>
</comment>
<proteinExistence type="inferred from homology"/>
<dbReference type="InterPro" id="IPR011989">
    <property type="entry name" value="ARM-like"/>
</dbReference>
<evidence type="ECO:0000313" key="10">
    <source>
        <dbReference type="Proteomes" id="UP001321473"/>
    </source>
</evidence>
<dbReference type="AlphaFoldDB" id="A0AAQ4D2W5"/>
<sequence>MYFGDQWRGLRAVPGGFLAQAGHHPRVEVYGTWPVGSPAAASSAAAGMQAQPCNHVDMFLCSMENYVREELALVLALGSKRASVDGGPEALDELLQHAAQMVASGDPHLQAVGCSLLSALLIEFSSSTRATDVGLTWEVHLRAKKAFEANHLRKVFQFCQQGLREAASRLGPGPVRPEDRSLLRRLLLLSEQLLSWNFQFSMLLPRKLVGLFEAQQSPTLRPGPEWKGAFDETPQLLLQLYGALSHDGELAHVALQCLLQLATLSGSGERDQRRAHLGRFLQGGLLDLMAVRPPCPGVPQLLARLALFHPPALLPPQAHTLYLERLCDLACCLLQPQAAGGEDAEQRQEALDQILDAWVPLLQEPSHFPEEPLKAATMRVFELYLRSRMAAPDGSRLPINDDEEVAEEDEDDRVRFRDQLSVVGMLGRHVLPHSVPLLYRVLEDRTRRLQELLQGQPQAGCPMTVAHRELLEDLHWVVLITGHLLTTVSEGETPLIPKEVTQYSLGSQADTAATLALLSRLGQADAAAVQGNPDPVVRLIVAVLQLCHVERAALQASLTSQLSPEVAITLVWFLHRWGLTYLLPNETYYSQMSPTLVAAFGRDSEAGPWVLDWVLGKLCSNLELWRSEASLALTTCQAMVSLLNNVERGHRAAACPSLLSLLQRQSQGQLGSLAPGSHRALLKALVIACTANRLPEAPRLWEALLGPLKARFDELLASPNQARCCLTEPLKSKALDLLESLCGVAEGATPSNLTTIRPLLLPLLGRLTPVVPLLRAEPTLASAAIQLYRAAARRLLCFVGPEDATELCRCCLELVRQFARDNAGRFTTEATAEDNHCQDLGELLELLTELLSKDFLYMGPPAAAPLQARGGANDDVAPQPNVPASEIVVEGLQLLMPLLNAQLLQFPALCLQYFKLVALLGELHPDHVCQLPEGLLQALLGSVRVGLTSYSADVSGLCLDVVSVLALEVHRRGLQASPAGRALEPFLQLLLEMVLLQPLDAELTLVAGSALFALLCCFRESFAQLGQALVASQQDATVRQRLAQSLETLTRAQPLTPERANRVRFRDAFETFVTEVRGFLCVK</sequence>
<name>A0AAQ4D2W5_AMBAM</name>
<gene>
    <name evidence="9" type="ORF">V5799_000489</name>
</gene>
<dbReference type="EMBL" id="JARKHS020035883">
    <property type="protein sequence ID" value="KAK8756805.1"/>
    <property type="molecule type" value="Genomic_DNA"/>
</dbReference>
<dbReference type="GO" id="GO:0006611">
    <property type="term" value="P:protein export from nucleus"/>
    <property type="evidence" value="ECO:0007669"/>
    <property type="project" value="TreeGrafter"/>
</dbReference>
<evidence type="ECO:0000256" key="7">
    <source>
        <dbReference type="ARBA" id="ARBA00023242"/>
    </source>
</evidence>
<dbReference type="GO" id="GO:0005049">
    <property type="term" value="F:nuclear export signal receptor activity"/>
    <property type="evidence" value="ECO:0007669"/>
    <property type="project" value="InterPro"/>
</dbReference>
<dbReference type="InterPro" id="IPR044189">
    <property type="entry name" value="XPO4/7-like"/>
</dbReference>